<evidence type="ECO:0000313" key="3">
    <source>
        <dbReference type="Proteomes" id="UP000822688"/>
    </source>
</evidence>
<dbReference type="InterPro" id="IPR036365">
    <property type="entry name" value="PGBD-like_sf"/>
</dbReference>
<feature type="region of interest" description="Disordered" evidence="1">
    <location>
        <begin position="1"/>
        <end position="42"/>
    </location>
</feature>
<sequence length="131" mass="13746">MDSDKSSLGKSSKVSQVSRPGRRTSTPSARPSTTPATSSGLQRWQYAMGLPVDGVADVGQWAIDVGLAHADGDDKRGAKRTKTTEHEKWTGTTFRIPDDGVPSDDGGETSSRGDDGEDQEGAGEDHEGAGE</sequence>
<organism evidence="2 3">
    <name type="scientific">Ceratodon purpureus</name>
    <name type="common">Fire moss</name>
    <name type="synonym">Dicranum purpureum</name>
    <dbReference type="NCBI Taxonomy" id="3225"/>
    <lineage>
        <taxon>Eukaryota</taxon>
        <taxon>Viridiplantae</taxon>
        <taxon>Streptophyta</taxon>
        <taxon>Embryophyta</taxon>
        <taxon>Bryophyta</taxon>
        <taxon>Bryophytina</taxon>
        <taxon>Bryopsida</taxon>
        <taxon>Dicranidae</taxon>
        <taxon>Pseudoditrichales</taxon>
        <taxon>Ditrichaceae</taxon>
        <taxon>Ceratodon</taxon>
    </lineage>
</organism>
<feature type="compositionally biased region" description="Basic and acidic residues" evidence="1">
    <location>
        <begin position="70"/>
        <end position="89"/>
    </location>
</feature>
<evidence type="ECO:0000256" key="1">
    <source>
        <dbReference type="SAM" id="MobiDB-lite"/>
    </source>
</evidence>
<dbReference type="Proteomes" id="UP000822688">
    <property type="component" value="Chromosome 3"/>
</dbReference>
<proteinExistence type="predicted"/>
<dbReference type="SUPFAM" id="SSF47090">
    <property type="entry name" value="PGBD-like"/>
    <property type="match status" value="1"/>
</dbReference>
<keyword evidence="3" id="KW-1185">Reference proteome</keyword>
<name>A0A8T0IEL2_CERPU</name>
<dbReference type="EMBL" id="CM026423">
    <property type="protein sequence ID" value="KAG0581802.1"/>
    <property type="molecule type" value="Genomic_DNA"/>
</dbReference>
<accession>A0A8T0IEL2</accession>
<protein>
    <submittedName>
        <fullName evidence="2">Uncharacterized protein</fullName>
    </submittedName>
</protein>
<feature type="compositionally biased region" description="Low complexity" evidence="1">
    <location>
        <begin position="8"/>
        <end position="40"/>
    </location>
</feature>
<dbReference type="AlphaFoldDB" id="A0A8T0IEL2"/>
<feature type="region of interest" description="Disordered" evidence="1">
    <location>
        <begin position="67"/>
        <end position="131"/>
    </location>
</feature>
<gene>
    <name evidence="2" type="ORF">KC19_3G010700</name>
</gene>
<reference evidence="2" key="1">
    <citation type="submission" date="2020-06" db="EMBL/GenBank/DDBJ databases">
        <title>WGS assembly of Ceratodon purpureus strain R40.</title>
        <authorList>
            <person name="Carey S.B."/>
            <person name="Jenkins J."/>
            <person name="Shu S."/>
            <person name="Lovell J.T."/>
            <person name="Sreedasyam A."/>
            <person name="Maumus F."/>
            <person name="Tiley G.P."/>
            <person name="Fernandez-Pozo N."/>
            <person name="Barry K."/>
            <person name="Chen C."/>
            <person name="Wang M."/>
            <person name="Lipzen A."/>
            <person name="Daum C."/>
            <person name="Saski C.A."/>
            <person name="Payton A.C."/>
            <person name="Mcbreen J.C."/>
            <person name="Conrad R.E."/>
            <person name="Kollar L.M."/>
            <person name="Olsson S."/>
            <person name="Huttunen S."/>
            <person name="Landis J.B."/>
            <person name="Wickett N.J."/>
            <person name="Johnson M.G."/>
            <person name="Rensing S.A."/>
            <person name="Grimwood J."/>
            <person name="Schmutz J."/>
            <person name="Mcdaniel S.F."/>
        </authorList>
    </citation>
    <scope>NUCLEOTIDE SEQUENCE</scope>
    <source>
        <strain evidence="2">R40</strain>
    </source>
</reference>
<evidence type="ECO:0000313" key="2">
    <source>
        <dbReference type="EMBL" id="KAG0581802.1"/>
    </source>
</evidence>
<comment type="caution">
    <text evidence="2">The sequence shown here is derived from an EMBL/GenBank/DDBJ whole genome shotgun (WGS) entry which is preliminary data.</text>
</comment>